<name>A0A7J6UMW1_PEROL</name>
<evidence type="ECO:0000313" key="1">
    <source>
        <dbReference type="EMBL" id="KAF4758605.1"/>
    </source>
</evidence>
<accession>A0A7J6UMW1</accession>
<proteinExistence type="predicted"/>
<dbReference type="EMBL" id="JABANO010001207">
    <property type="protein sequence ID" value="KAF4758605.1"/>
    <property type="molecule type" value="Genomic_DNA"/>
</dbReference>
<dbReference type="AlphaFoldDB" id="A0A7J6UMW1"/>
<protein>
    <submittedName>
        <fullName evidence="1">Uncharacterized protein</fullName>
    </submittedName>
</protein>
<reference evidence="1 2" key="1">
    <citation type="submission" date="2020-04" db="EMBL/GenBank/DDBJ databases">
        <title>Perkinsus olseni comparative genomics.</title>
        <authorList>
            <person name="Bogema D.R."/>
        </authorList>
    </citation>
    <scope>NUCLEOTIDE SEQUENCE [LARGE SCALE GENOMIC DNA]</scope>
    <source>
        <strain evidence="1 2">ATCC PRA-207</strain>
    </source>
</reference>
<feature type="non-terminal residue" evidence="1">
    <location>
        <position position="1"/>
    </location>
</feature>
<sequence length="165" mass="18777">MSACNQSSWDSSRLIGTLDDSEKALLSRETELYCANGWWLEDDNPRPVGMAEATIFPIRQCLKSTPIRPVLDFRLPNLVIRLLDDLLLAGPPDEVESVERALDITFNLFGFEAPPEKRHTWEGSGEPVERPLVEFSLPDELSKRDCFRDGLRFWYDGLARGHADK</sequence>
<gene>
    <name evidence="1" type="ORF">FOZ63_009624</name>
</gene>
<dbReference type="Proteomes" id="UP000553632">
    <property type="component" value="Unassembled WGS sequence"/>
</dbReference>
<comment type="caution">
    <text evidence="1">The sequence shown here is derived from an EMBL/GenBank/DDBJ whole genome shotgun (WGS) entry which is preliminary data.</text>
</comment>
<keyword evidence="2" id="KW-1185">Reference proteome</keyword>
<organism evidence="1 2">
    <name type="scientific">Perkinsus olseni</name>
    <name type="common">Perkinsus atlanticus</name>
    <dbReference type="NCBI Taxonomy" id="32597"/>
    <lineage>
        <taxon>Eukaryota</taxon>
        <taxon>Sar</taxon>
        <taxon>Alveolata</taxon>
        <taxon>Perkinsozoa</taxon>
        <taxon>Perkinsea</taxon>
        <taxon>Perkinsida</taxon>
        <taxon>Perkinsidae</taxon>
        <taxon>Perkinsus</taxon>
    </lineage>
</organism>
<evidence type="ECO:0000313" key="2">
    <source>
        <dbReference type="Proteomes" id="UP000553632"/>
    </source>
</evidence>